<protein>
    <submittedName>
        <fullName evidence="2">Gamma-aminobutyric acid receptor subunit rho-2</fullName>
    </submittedName>
</protein>
<dbReference type="AlphaFoldDB" id="A0A4Z2ETJ4"/>
<gene>
    <name evidence="2" type="primary">GABRR2_2</name>
    <name evidence="2" type="ORF">EYF80_057606</name>
</gene>
<feature type="signal peptide" evidence="1">
    <location>
        <begin position="1"/>
        <end position="23"/>
    </location>
</feature>
<evidence type="ECO:0000256" key="1">
    <source>
        <dbReference type="SAM" id="SignalP"/>
    </source>
</evidence>
<sequence>MPDVGRPLLLLLLCLVLTGRCRQHGHRVRRWTGTAETQKHGTGIRFDAEFRGTCSIRGSGISSSGFLLQPMTKIVPSFIRKVTRVLSSSMRPSDPIGILRGELLSNAALLPSSSLVKKPPDVTKARKTKTENLLKVEDHDFTMRPAFAGGWAALCRTLTPLTSSGVAKRSGKCFNHISIRRDGSLEFNNHSFTFAY</sequence>
<dbReference type="Proteomes" id="UP000314294">
    <property type="component" value="Unassembled WGS sequence"/>
</dbReference>
<feature type="chain" id="PRO_5021401495" evidence="1">
    <location>
        <begin position="24"/>
        <end position="196"/>
    </location>
</feature>
<keyword evidence="1" id="KW-0732">Signal</keyword>
<organism evidence="2 3">
    <name type="scientific">Liparis tanakae</name>
    <name type="common">Tanaka's snailfish</name>
    <dbReference type="NCBI Taxonomy" id="230148"/>
    <lineage>
        <taxon>Eukaryota</taxon>
        <taxon>Metazoa</taxon>
        <taxon>Chordata</taxon>
        <taxon>Craniata</taxon>
        <taxon>Vertebrata</taxon>
        <taxon>Euteleostomi</taxon>
        <taxon>Actinopterygii</taxon>
        <taxon>Neopterygii</taxon>
        <taxon>Teleostei</taxon>
        <taxon>Neoteleostei</taxon>
        <taxon>Acanthomorphata</taxon>
        <taxon>Eupercaria</taxon>
        <taxon>Perciformes</taxon>
        <taxon>Cottioidei</taxon>
        <taxon>Cottales</taxon>
        <taxon>Liparidae</taxon>
        <taxon>Liparis</taxon>
    </lineage>
</organism>
<reference evidence="2 3" key="1">
    <citation type="submission" date="2019-03" db="EMBL/GenBank/DDBJ databases">
        <title>First draft genome of Liparis tanakae, snailfish: a comprehensive survey of snailfish specific genes.</title>
        <authorList>
            <person name="Kim W."/>
            <person name="Song I."/>
            <person name="Jeong J.-H."/>
            <person name="Kim D."/>
            <person name="Kim S."/>
            <person name="Ryu S."/>
            <person name="Song J.Y."/>
            <person name="Lee S.K."/>
        </authorList>
    </citation>
    <scope>NUCLEOTIDE SEQUENCE [LARGE SCALE GENOMIC DNA]</scope>
    <source>
        <tissue evidence="2">Muscle</tissue>
    </source>
</reference>
<proteinExistence type="predicted"/>
<keyword evidence="2" id="KW-0675">Receptor</keyword>
<keyword evidence="3" id="KW-1185">Reference proteome</keyword>
<accession>A0A4Z2ETJ4</accession>
<dbReference type="EMBL" id="SRLO01002827">
    <property type="protein sequence ID" value="TNN32237.1"/>
    <property type="molecule type" value="Genomic_DNA"/>
</dbReference>
<evidence type="ECO:0000313" key="2">
    <source>
        <dbReference type="EMBL" id="TNN32237.1"/>
    </source>
</evidence>
<evidence type="ECO:0000313" key="3">
    <source>
        <dbReference type="Proteomes" id="UP000314294"/>
    </source>
</evidence>
<comment type="caution">
    <text evidence="2">The sequence shown here is derived from an EMBL/GenBank/DDBJ whole genome shotgun (WGS) entry which is preliminary data.</text>
</comment>
<name>A0A4Z2ETJ4_9TELE</name>